<keyword evidence="1" id="KW-0472">Membrane</keyword>
<reference evidence="3 4" key="1">
    <citation type="submission" date="2014-07" db="EMBL/GenBank/DDBJ databases">
        <title>Comparative analysis of Nitrosococcus oceani genome inventories of strains from Pacific and Atlantic gyres.</title>
        <authorList>
            <person name="Lim C.K."/>
            <person name="Wang L."/>
            <person name="Sayavedra-Soto L.A."/>
            <person name="Klotz M.G."/>
        </authorList>
    </citation>
    <scope>NUCLEOTIDE SEQUENCE [LARGE SCALE GENOMIC DNA]</scope>
    <source>
        <strain evidence="3 4">C-27</strain>
    </source>
</reference>
<dbReference type="AlphaFoldDB" id="A0A0E2ZAF0"/>
<dbReference type="Pfam" id="PF00578">
    <property type="entry name" value="AhpC-TSA"/>
    <property type="match status" value="1"/>
</dbReference>
<accession>A0A0E2ZAF0</accession>
<dbReference type="GO" id="GO:0016209">
    <property type="term" value="F:antioxidant activity"/>
    <property type="evidence" value="ECO:0007669"/>
    <property type="project" value="InterPro"/>
</dbReference>
<proteinExistence type="predicted"/>
<gene>
    <name evidence="3" type="ORF">IB75_01660</name>
</gene>
<evidence type="ECO:0000313" key="3">
    <source>
        <dbReference type="EMBL" id="KFI20695.1"/>
    </source>
</evidence>
<evidence type="ECO:0000256" key="1">
    <source>
        <dbReference type="SAM" id="Phobius"/>
    </source>
</evidence>
<dbReference type="CDD" id="cd02966">
    <property type="entry name" value="TlpA_like_family"/>
    <property type="match status" value="1"/>
</dbReference>
<dbReference type="HOGENOM" id="CLU_110678_0_0_6"/>
<dbReference type="InterPro" id="IPR013766">
    <property type="entry name" value="Thioredoxin_domain"/>
</dbReference>
<keyword evidence="1" id="KW-0812">Transmembrane</keyword>
<comment type="caution">
    <text evidence="3">The sequence shown here is derived from an EMBL/GenBank/DDBJ whole genome shotgun (WGS) entry which is preliminary data.</text>
</comment>
<keyword evidence="1" id="KW-1133">Transmembrane helix</keyword>
<feature type="transmembrane region" description="Helical" evidence="1">
    <location>
        <begin position="38"/>
        <end position="59"/>
    </location>
</feature>
<dbReference type="GO" id="GO:0016491">
    <property type="term" value="F:oxidoreductase activity"/>
    <property type="evidence" value="ECO:0007669"/>
    <property type="project" value="InterPro"/>
</dbReference>
<dbReference type="Gene3D" id="3.40.30.10">
    <property type="entry name" value="Glutaredoxin"/>
    <property type="match status" value="1"/>
</dbReference>
<dbReference type="InterPro" id="IPR036249">
    <property type="entry name" value="Thioredoxin-like_sf"/>
</dbReference>
<sequence>MGDLGTLAPLLDSKLIKELCLRSALMMTYLFHGVLKRAIWLLVLGIGAVAVAGIGTAPLPFESGSLEKILDSRAGKPFLLVMWSLECPPCRKEMDLLAEMRRQHPKLDVVLVSTDEMERADQVTAAVKGHGLEKTESWLFAGPAQRLRYEIDPGWYGEMPRSYFYDANHKRAAVSGALEEAQIQAWLEHVYP</sequence>
<evidence type="ECO:0000313" key="4">
    <source>
        <dbReference type="Proteomes" id="UP000028839"/>
    </source>
</evidence>
<evidence type="ECO:0000259" key="2">
    <source>
        <dbReference type="PROSITE" id="PS51352"/>
    </source>
</evidence>
<dbReference type="PROSITE" id="PS51352">
    <property type="entry name" value="THIOREDOXIN_2"/>
    <property type="match status" value="1"/>
</dbReference>
<dbReference type="Proteomes" id="UP000028839">
    <property type="component" value="Unassembled WGS sequence"/>
</dbReference>
<protein>
    <submittedName>
        <fullName evidence="3">Signal peptide protein</fullName>
    </submittedName>
</protein>
<feature type="domain" description="Thioredoxin" evidence="2">
    <location>
        <begin position="42"/>
        <end position="192"/>
    </location>
</feature>
<dbReference type="InterPro" id="IPR000866">
    <property type="entry name" value="AhpC/TSA"/>
</dbReference>
<organism evidence="3 4">
    <name type="scientific">Nitrosococcus oceani C-27</name>
    <dbReference type="NCBI Taxonomy" id="314279"/>
    <lineage>
        <taxon>Bacteria</taxon>
        <taxon>Pseudomonadati</taxon>
        <taxon>Pseudomonadota</taxon>
        <taxon>Gammaproteobacteria</taxon>
        <taxon>Chromatiales</taxon>
        <taxon>Chromatiaceae</taxon>
        <taxon>Nitrosococcus</taxon>
    </lineage>
</organism>
<dbReference type="SUPFAM" id="SSF52833">
    <property type="entry name" value="Thioredoxin-like"/>
    <property type="match status" value="1"/>
</dbReference>
<dbReference type="EMBL" id="JPGN01000010">
    <property type="protein sequence ID" value="KFI20695.1"/>
    <property type="molecule type" value="Genomic_DNA"/>
</dbReference>
<name>A0A0E2ZAF0_9GAMM</name>